<evidence type="ECO:0000313" key="3">
    <source>
        <dbReference type="EMBL" id="MED6163278.1"/>
    </source>
</evidence>
<gene>
    <name evidence="3" type="ORF">PIB30_078335</name>
</gene>
<dbReference type="Pfam" id="PF01535">
    <property type="entry name" value="PPR"/>
    <property type="match status" value="3"/>
</dbReference>
<feature type="repeat" description="PPR" evidence="2">
    <location>
        <begin position="5"/>
        <end position="39"/>
    </location>
</feature>
<evidence type="ECO:0000313" key="4">
    <source>
        <dbReference type="Proteomes" id="UP001341840"/>
    </source>
</evidence>
<feature type="repeat" description="PPR" evidence="2">
    <location>
        <begin position="90"/>
        <end position="125"/>
    </location>
</feature>
<evidence type="ECO:0000256" key="2">
    <source>
        <dbReference type="PROSITE-ProRule" id="PRU00708"/>
    </source>
</evidence>
<reference evidence="3 4" key="1">
    <citation type="journal article" date="2023" name="Plants (Basel)">
        <title>Bridging the Gap: Combining Genomics and Transcriptomics Approaches to Understand Stylosanthes scabra, an Orphan Legume from the Brazilian Caatinga.</title>
        <authorList>
            <person name="Ferreira-Neto J.R.C."/>
            <person name="da Silva M.D."/>
            <person name="Binneck E."/>
            <person name="de Melo N.F."/>
            <person name="da Silva R.H."/>
            <person name="de Melo A.L.T.M."/>
            <person name="Pandolfi V."/>
            <person name="Bustamante F.O."/>
            <person name="Brasileiro-Vidal A.C."/>
            <person name="Benko-Iseppon A.M."/>
        </authorList>
    </citation>
    <scope>NUCLEOTIDE SEQUENCE [LARGE SCALE GENOMIC DNA]</scope>
    <source>
        <tissue evidence="3">Leaves</tissue>
    </source>
</reference>
<dbReference type="NCBIfam" id="TIGR00756">
    <property type="entry name" value="PPR"/>
    <property type="match status" value="3"/>
</dbReference>
<dbReference type="PANTHER" id="PTHR47926">
    <property type="entry name" value="PENTATRICOPEPTIDE REPEAT-CONTAINING PROTEIN"/>
    <property type="match status" value="1"/>
</dbReference>
<dbReference type="InterPro" id="IPR011990">
    <property type="entry name" value="TPR-like_helical_dom_sf"/>
</dbReference>
<comment type="caution">
    <text evidence="3">The sequence shown here is derived from an EMBL/GenBank/DDBJ whole genome shotgun (WGS) entry which is preliminary data.</text>
</comment>
<dbReference type="EMBL" id="JASCZI010121908">
    <property type="protein sequence ID" value="MED6163278.1"/>
    <property type="molecule type" value="Genomic_DNA"/>
</dbReference>
<accession>A0ABU6UUJ6</accession>
<dbReference type="Gene3D" id="1.25.40.10">
    <property type="entry name" value="Tetratricopeptide repeat domain"/>
    <property type="match status" value="1"/>
</dbReference>
<dbReference type="Proteomes" id="UP001341840">
    <property type="component" value="Unassembled WGS sequence"/>
</dbReference>
<evidence type="ECO:0000256" key="1">
    <source>
        <dbReference type="ARBA" id="ARBA00022737"/>
    </source>
</evidence>
<keyword evidence="4" id="KW-1185">Reference proteome</keyword>
<evidence type="ECO:0008006" key="5">
    <source>
        <dbReference type="Google" id="ProtNLM"/>
    </source>
</evidence>
<protein>
    <recommendedName>
        <fullName evidence="5">Pentatricopeptide repeat-containing protein</fullName>
    </recommendedName>
</protein>
<name>A0ABU6UUJ6_9FABA</name>
<organism evidence="3 4">
    <name type="scientific">Stylosanthes scabra</name>
    <dbReference type="NCBI Taxonomy" id="79078"/>
    <lineage>
        <taxon>Eukaryota</taxon>
        <taxon>Viridiplantae</taxon>
        <taxon>Streptophyta</taxon>
        <taxon>Embryophyta</taxon>
        <taxon>Tracheophyta</taxon>
        <taxon>Spermatophyta</taxon>
        <taxon>Magnoliopsida</taxon>
        <taxon>eudicotyledons</taxon>
        <taxon>Gunneridae</taxon>
        <taxon>Pentapetalae</taxon>
        <taxon>rosids</taxon>
        <taxon>fabids</taxon>
        <taxon>Fabales</taxon>
        <taxon>Fabaceae</taxon>
        <taxon>Papilionoideae</taxon>
        <taxon>50 kb inversion clade</taxon>
        <taxon>dalbergioids sensu lato</taxon>
        <taxon>Dalbergieae</taxon>
        <taxon>Pterocarpus clade</taxon>
        <taxon>Stylosanthes</taxon>
    </lineage>
</organism>
<proteinExistence type="predicted"/>
<keyword evidence="1" id="KW-0677">Repeat</keyword>
<dbReference type="InterPro" id="IPR002885">
    <property type="entry name" value="PPR_rpt"/>
</dbReference>
<sequence length="206" mass="23620">MTLRTVSTWNTMISGYSQWGCYAEALALASLMHRSCVNLDECFGIGEAKVVFEDLRGGNDVLWSVMLAGYVQRDIMGDALDMFEKMPDRDVVAWTTLISGYAKREDGCERALDLFWCMRSSGVLPNEVVAETWIIVIPRTDWMRHNQVPLKLGLFRQNFINNKILRKGRRGDNSLTNSNLLRQNFYHSITLQIFLPNNPLTTNIEY</sequence>
<dbReference type="InterPro" id="IPR046960">
    <property type="entry name" value="PPR_At4g14850-like_plant"/>
</dbReference>
<dbReference type="PROSITE" id="PS51375">
    <property type="entry name" value="PPR"/>
    <property type="match status" value="2"/>
</dbReference>